<dbReference type="SMART" id="SM00862">
    <property type="entry name" value="Trans_reg_C"/>
    <property type="match status" value="1"/>
</dbReference>
<dbReference type="SUPFAM" id="SSF46894">
    <property type="entry name" value="C-terminal effector domain of the bipartite response regulators"/>
    <property type="match status" value="1"/>
</dbReference>
<comment type="similarity">
    <text evidence="1">Belongs to the AfsR/DnrI/RedD regulatory family.</text>
</comment>
<feature type="compositionally biased region" description="Basic and acidic residues" evidence="5">
    <location>
        <begin position="1008"/>
        <end position="1022"/>
    </location>
</feature>
<accession>A0ABW5GN11</accession>
<comment type="caution">
    <text evidence="9">The sequence shown here is derived from an EMBL/GenBank/DDBJ whole genome shotgun (WGS) entry which is preliminary data.</text>
</comment>
<dbReference type="Pfam" id="PF13401">
    <property type="entry name" value="AAA_22"/>
    <property type="match status" value="1"/>
</dbReference>
<organism evidence="9 10">
    <name type="scientific">Amycolatopsis samaneae</name>
    <dbReference type="NCBI Taxonomy" id="664691"/>
    <lineage>
        <taxon>Bacteria</taxon>
        <taxon>Bacillati</taxon>
        <taxon>Actinomycetota</taxon>
        <taxon>Actinomycetes</taxon>
        <taxon>Pseudonocardiales</taxon>
        <taxon>Pseudonocardiaceae</taxon>
        <taxon>Amycolatopsis</taxon>
    </lineage>
</organism>
<protein>
    <submittedName>
        <fullName evidence="9">BTAD domain-containing putative transcriptional regulator</fullName>
    </submittedName>
</protein>
<keyword evidence="10" id="KW-1185">Reference proteome</keyword>
<evidence type="ECO:0000313" key="9">
    <source>
        <dbReference type="EMBL" id="MFD2462269.1"/>
    </source>
</evidence>
<name>A0ABW5GN11_9PSEU</name>
<dbReference type="InterPro" id="IPR003593">
    <property type="entry name" value="AAA+_ATPase"/>
</dbReference>
<feature type="domain" description="AAA+ ATPase" evidence="6">
    <location>
        <begin position="289"/>
        <end position="422"/>
    </location>
</feature>
<evidence type="ECO:0000256" key="5">
    <source>
        <dbReference type="SAM" id="MobiDB-lite"/>
    </source>
</evidence>
<dbReference type="PRINTS" id="PR00364">
    <property type="entry name" value="DISEASERSIST"/>
</dbReference>
<evidence type="ECO:0000259" key="7">
    <source>
        <dbReference type="SMART" id="SM00862"/>
    </source>
</evidence>
<feature type="domain" description="OmpR/PhoB-type" evidence="7">
    <location>
        <begin position="16"/>
        <end position="88"/>
    </location>
</feature>
<sequence length="1040" mass="109957">MRFGVLGPLSVESPPGQFPALRGEHQRTLLAVLLLEADRQVPIDRLVEALWPAGPPKSHTSNLHTYVSRLRARIAGLRVEHSTRGYRLRAGPDELDMLAFRAEAAHGREAARTGDPATAARHFRRALAQWRGPVLAGLHIPLLDAEIARLESERLAAFEDCVDAELSTGRHGELTGELQAMITEHPLRERLAAQLMIALHRAGRQADALTVYRGLRTTLIDELGVEPGAEARRVHAAVLRGEDPVPQGLAVAAPPVWPLCQLPPDIADFAGREAELAALAEFVAGGGAEVPVTVITGEPGAGKSTLAVRAAHLLRASYPDGQLYVPLAGATAARSLGDVLTDLLRALGVTGPAIPDDVQARAAVYRGRLADRRVLVVLDDAADPEHVRALLPGTPGSAVLVTSRRRLSGLAGARRLALGPLSPADAGALLRGLAGAERVGRQRADAERIAAACGFLPLALRIAGSRLAVRPQLRLGLLADRLEDEARRLDELTVSDLRVRGSIALSYAALSPAAQHAFRRLGGCRGHDLPHWAAVTLIGGAVPSGTDPTAATAGTGPGEQVGRGPYPPASGRIGNGEDADEAIEELIEASLLQPTGADPAGEPRYRMHDLVRVFAAEQAAKAESHADRVAAIRGVADAALCLAAAAAARLPRTVPMPAPARPLPAQPLHPELVERLLARPEAWFAAERANLVTAIGTFCAVGWRADALLLLEKLSTYVYLDGHYADLCSASRVLRDAALEAGDQHRASLATATLSLLRHSDGQYAEAVAGYRECAGELAVLGDRPAQAWTEANLAHCLTGLGRAEEALEAVGRAHALFTVDGDVAGLEWVQRAQSAALHRLGRVAEALEVDRATLALAQRAGDARRIGVALQGFSWSLQLNGKTGDAAEAIGESVRLLRHTTARSALAKSLRTQGAIHAGLGARGEAVAAFEGALDLARQLDERPRELSCTRAIAASWIGEGRAAQAIPVLLDCLAEFRTMGGRAATDLTWRVLGRAHEAAGDTEAAEAARREAERLRDPRDASASVLEKALLTLAEPRR</sequence>
<evidence type="ECO:0000259" key="8">
    <source>
        <dbReference type="SMART" id="SM01043"/>
    </source>
</evidence>
<dbReference type="PANTHER" id="PTHR35807">
    <property type="entry name" value="TRANSCRIPTIONAL REGULATOR REDD-RELATED"/>
    <property type="match status" value="1"/>
</dbReference>
<keyword evidence="2" id="KW-0805">Transcription regulation</keyword>
<dbReference type="Pfam" id="PF03704">
    <property type="entry name" value="BTAD"/>
    <property type="match status" value="1"/>
</dbReference>
<dbReference type="RefSeq" id="WP_345401194.1">
    <property type="nucleotide sequence ID" value="NZ_BAABHG010000012.1"/>
</dbReference>
<dbReference type="Gene3D" id="1.10.10.10">
    <property type="entry name" value="Winged helix-like DNA-binding domain superfamily/Winged helix DNA-binding domain"/>
    <property type="match status" value="1"/>
</dbReference>
<dbReference type="Gene3D" id="1.25.40.10">
    <property type="entry name" value="Tetratricopeptide repeat domain"/>
    <property type="match status" value="2"/>
</dbReference>
<dbReference type="InterPro" id="IPR005158">
    <property type="entry name" value="BTAD"/>
</dbReference>
<evidence type="ECO:0000256" key="2">
    <source>
        <dbReference type="ARBA" id="ARBA00023015"/>
    </source>
</evidence>
<dbReference type="InterPro" id="IPR051677">
    <property type="entry name" value="AfsR-DnrI-RedD_regulator"/>
</dbReference>
<dbReference type="SMART" id="SM00382">
    <property type="entry name" value="AAA"/>
    <property type="match status" value="1"/>
</dbReference>
<keyword evidence="3" id="KW-0238">DNA-binding</keyword>
<feature type="domain" description="Bacterial transcriptional activator" evidence="8">
    <location>
        <begin position="95"/>
        <end position="239"/>
    </location>
</feature>
<keyword evidence="4" id="KW-0804">Transcription</keyword>
<dbReference type="Gene3D" id="3.40.50.300">
    <property type="entry name" value="P-loop containing nucleotide triphosphate hydrolases"/>
    <property type="match status" value="1"/>
</dbReference>
<dbReference type="InterPro" id="IPR011990">
    <property type="entry name" value="TPR-like_helical_dom_sf"/>
</dbReference>
<reference evidence="10" key="1">
    <citation type="journal article" date="2019" name="Int. J. Syst. Evol. Microbiol.">
        <title>The Global Catalogue of Microorganisms (GCM) 10K type strain sequencing project: providing services to taxonomists for standard genome sequencing and annotation.</title>
        <authorList>
            <consortium name="The Broad Institute Genomics Platform"/>
            <consortium name="The Broad Institute Genome Sequencing Center for Infectious Disease"/>
            <person name="Wu L."/>
            <person name="Ma J."/>
        </authorList>
    </citation>
    <scope>NUCLEOTIDE SEQUENCE [LARGE SCALE GENOMIC DNA]</scope>
    <source>
        <strain evidence="10">CGMCC 4.7643</strain>
    </source>
</reference>
<dbReference type="InterPro" id="IPR001867">
    <property type="entry name" value="OmpR/PhoB-type_DNA-bd"/>
</dbReference>
<dbReference type="EMBL" id="JBHUKU010000015">
    <property type="protein sequence ID" value="MFD2462269.1"/>
    <property type="molecule type" value="Genomic_DNA"/>
</dbReference>
<dbReference type="InterPro" id="IPR016032">
    <property type="entry name" value="Sig_transdc_resp-reg_C-effctor"/>
</dbReference>
<evidence type="ECO:0000256" key="3">
    <source>
        <dbReference type="ARBA" id="ARBA00023125"/>
    </source>
</evidence>
<proteinExistence type="inferred from homology"/>
<dbReference type="SMART" id="SM01043">
    <property type="entry name" value="BTAD"/>
    <property type="match status" value="1"/>
</dbReference>
<dbReference type="InterPro" id="IPR049945">
    <property type="entry name" value="AAA_22"/>
</dbReference>
<dbReference type="Proteomes" id="UP001597419">
    <property type="component" value="Unassembled WGS sequence"/>
</dbReference>
<evidence type="ECO:0000313" key="10">
    <source>
        <dbReference type="Proteomes" id="UP001597419"/>
    </source>
</evidence>
<dbReference type="SUPFAM" id="SSF48452">
    <property type="entry name" value="TPR-like"/>
    <property type="match status" value="3"/>
</dbReference>
<evidence type="ECO:0000259" key="6">
    <source>
        <dbReference type="SMART" id="SM00382"/>
    </source>
</evidence>
<evidence type="ECO:0000256" key="1">
    <source>
        <dbReference type="ARBA" id="ARBA00005820"/>
    </source>
</evidence>
<gene>
    <name evidence="9" type="ORF">ACFSYJ_26930</name>
</gene>
<dbReference type="CDD" id="cd15831">
    <property type="entry name" value="BTAD"/>
    <property type="match status" value="1"/>
</dbReference>
<dbReference type="InterPro" id="IPR027417">
    <property type="entry name" value="P-loop_NTPase"/>
</dbReference>
<feature type="region of interest" description="Disordered" evidence="5">
    <location>
        <begin position="1002"/>
        <end position="1023"/>
    </location>
</feature>
<feature type="region of interest" description="Disordered" evidence="5">
    <location>
        <begin position="546"/>
        <end position="573"/>
    </location>
</feature>
<dbReference type="InterPro" id="IPR036388">
    <property type="entry name" value="WH-like_DNA-bd_sf"/>
</dbReference>
<dbReference type="PANTHER" id="PTHR35807:SF1">
    <property type="entry name" value="TRANSCRIPTIONAL REGULATOR REDD"/>
    <property type="match status" value="1"/>
</dbReference>
<dbReference type="SUPFAM" id="SSF52540">
    <property type="entry name" value="P-loop containing nucleoside triphosphate hydrolases"/>
    <property type="match status" value="1"/>
</dbReference>
<evidence type="ECO:0000256" key="4">
    <source>
        <dbReference type="ARBA" id="ARBA00023163"/>
    </source>
</evidence>